<dbReference type="SUPFAM" id="SSF53187">
    <property type="entry name" value="Zn-dependent exopeptidases"/>
    <property type="match status" value="1"/>
</dbReference>
<comment type="caution">
    <text evidence="3">The sequence shown here is derived from an EMBL/GenBank/DDBJ whole genome shotgun (WGS) entry which is preliminary data.</text>
</comment>
<sequence>MSPKLTEDTNKRKGKNKTILFLYIAVLLFIIWAIATIWLAMTYKLNNKNNEEKEVINSALNKKSPTNKFNSEEDKTFENTDRDDLKPPMETVLKDRTLRIKNIEGIFGNMESPKEISAIHSTFGKEVVYIYHSHSRESFLPYLKDTIRPEEAYHSVANITLVGKMLGRAMDQRGVGTKVETVDIVQLLNFRKLDYTSSYNVSRELVQLSQNENKDLEYFIDIHRDSLRKENTTIEINRTKYANLLFVVGTGHAEFEKNLQFANNLHTLLENRYPSLSKGILQRSSSQGNGIYNQDLSPNSLIIEIGGVDNTVEELHRSTEALAEVLSDYYWEENLESR</sequence>
<dbReference type="NCBIfam" id="TIGR02867">
    <property type="entry name" value="spore_II_P"/>
    <property type="match status" value="1"/>
</dbReference>
<accession>K1KK28</accession>
<keyword evidence="2" id="KW-0812">Transmembrane</keyword>
<organism evidence="3 4">
    <name type="scientific">Solibacillus isronensis B3W22</name>
    <dbReference type="NCBI Taxonomy" id="1224748"/>
    <lineage>
        <taxon>Bacteria</taxon>
        <taxon>Bacillati</taxon>
        <taxon>Bacillota</taxon>
        <taxon>Bacilli</taxon>
        <taxon>Bacillales</taxon>
        <taxon>Caryophanaceae</taxon>
        <taxon>Solibacillus</taxon>
    </lineage>
</organism>
<feature type="region of interest" description="Disordered" evidence="1">
    <location>
        <begin position="63"/>
        <end position="86"/>
    </location>
</feature>
<evidence type="ECO:0000313" key="4">
    <source>
        <dbReference type="Proteomes" id="UP000004738"/>
    </source>
</evidence>
<dbReference type="InterPro" id="IPR010897">
    <property type="entry name" value="Spore_II_P"/>
</dbReference>
<reference evidence="3 4" key="1">
    <citation type="journal article" date="2012" name="J. Bacteriol.">
        <title>Draft Genome Sequence of Bacillus isronensis Strain B3W22, Isolated from the Upper Atmosphere.</title>
        <authorList>
            <person name="Shivaji S."/>
            <person name="Ara S."/>
            <person name="Singh S.K."/>
            <person name="Bandi S."/>
            <person name="Singh A."/>
            <person name="Pinnaka A.K."/>
        </authorList>
    </citation>
    <scope>NUCLEOTIDE SEQUENCE [LARGE SCALE GENOMIC DNA]</scope>
    <source>
        <strain evidence="3 4">B3W22</strain>
    </source>
</reference>
<keyword evidence="2" id="KW-1133">Transmembrane helix</keyword>
<dbReference type="AlphaFoldDB" id="K1KK28"/>
<proteinExistence type="predicted"/>
<keyword evidence="4" id="KW-1185">Reference proteome</keyword>
<evidence type="ECO:0000256" key="1">
    <source>
        <dbReference type="SAM" id="MobiDB-lite"/>
    </source>
</evidence>
<dbReference type="RefSeq" id="WP_008407197.1">
    <property type="nucleotide sequence ID" value="NZ_AMCK01000015.1"/>
</dbReference>
<evidence type="ECO:0000313" key="3">
    <source>
        <dbReference type="EMBL" id="EKB44400.1"/>
    </source>
</evidence>
<name>K1KK28_9BACL</name>
<feature type="transmembrane region" description="Helical" evidence="2">
    <location>
        <begin position="20"/>
        <end position="41"/>
    </location>
</feature>
<dbReference type="PATRIC" id="fig|1224748.3.peg.2665"/>
<dbReference type="Proteomes" id="UP000004738">
    <property type="component" value="Unassembled WGS sequence"/>
</dbReference>
<protein>
    <submittedName>
        <fullName evidence="3">Stage II sporulation protein P</fullName>
    </submittedName>
</protein>
<keyword evidence="2" id="KW-0472">Membrane</keyword>
<dbReference type="EMBL" id="AMCK01000015">
    <property type="protein sequence ID" value="EKB44400.1"/>
    <property type="molecule type" value="Genomic_DNA"/>
</dbReference>
<gene>
    <name evidence="3" type="ORF">B857_02701</name>
</gene>
<evidence type="ECO:0000256" key="2">
    <source>
        <dbReference type="SAM" id="Phobius"/>
    </source>
</evidence>
<feature type="compositionally biased region" description="Basic and acidic residues" evidence="1">
    <location>
        <begin position="70"/>
        <end position="86"/>
    </location>
</feature>
<dbReference type="Pfam" id="PF07454">
    <property type="entry name" value="SpoIIP"/>
    <property type="match status" value="1"/>
</dbReference>